<comment type="caution">
    <text evidence="2">The sequence shown here is derived from an EMBL/GenBank/DDBJ whole genome shotgun (WGS) entry which is preliminary data.</text>
</comment>
<dbReference type="EMBL" id="PFBD01000023">
    <property type="protein sequence ID" value="PIR86847.1"/>
    <property type="molecule type" value="Genomic_DNA"/>
</dbReference>
<protein>
    <submittedName>
        <fullName evidence="2">Uncharacterized protein</fullName>
    </submittedName>
</protein>
<sequence>MTSCELRIRSNIRFNQGSVLCTLALIPTSLGWMKTTVAMLSAGSLLSFYGAVILGRRASKVERDEFLARMAG</sequence>
<keyword evidence="1" id="KW-1133">Transmembrane helix</keyword>
<keyword evidence="1" id="KW-0812">Transmembrane</keyword>
<accession>A0A2H0UKB6</accession>
<proteinExistence type="predicted"/>
<evidence type="ECO:0000256" key="1">
    <source>
        <dbReference type="SAM" id="Phobius"/>
    </source>
</evidence>
<dbReference type="Proteomes" id="UP000229526">
    <property type="component" value="Unassembled WGS sequence"/>
</dbReference>
<gene>
    <name evidence="2" type="ORF">COU11_03255</name>
</gene>
<keyword evidence="1" id="KW-0472">Membrane</keyword>
<reference evidence="3" key="1">
    <citation type="submission" date="2017-09" db="EMBL/GenBank/DDBJ databases">
        <title>Depth-based differentiation of microbial function through sediment-hosted aquifers and enrichment of novel symbionts in the deep terrestrial subsurface.</title>
        <authorList>
            <person name="Probst A.J."/>
            <person name="Ladd B."/>
            <person name="Jarett J.K."/>
            <person name="Geller-Mcgrath D.E."/>
            <person name="Sieber C.M.K."/>
            <person name="Emerson J.B."/>
            <person name="Anantharaman K."/>
            <person name="Thomas B.C."/>
            <person name="Malmstrom R."/>
            <person name="Stieglmeier M."/>
            <person name="Klingl A."/>
            <person name="Woyke T."/>
            <person name="Ryan C.M."/>
            <person name="Banfield J.F."/>
        </authorList>
    </citation>
    <scope>NUCLEOTIDE SEQUENCE [LARGE SCALE GENOMIC DNA]</scope>
</reference>
<organism evidence="2 3">
    <name type="scientific">Candidatus Harrisonbacteria bacterium CG10_big_fil_rev_8_21_14_0_10_49_15</name>
    <dbReference type="NCBI Taxonomy" id="1974587"/>
    <lineage>
        <taxon>Bacteria</taxon>
        <taxon>Candidatus Harrisoniibacteriota</taxon>
    </lineage>
</organism>
<evidence type="ECO:0000313" key="3">
    <source>
        <dbReference type="Proteomes" id="UP000229526"/>
    </source>
</evidence>
<feature type="transmembrane region" description="Helical" evidence="1">
    <location>
        <begin position="36"/>
        <end position="54"/>
    </location>
</feature>
<feature type="transmembrane region" description="Helical" evidence="1">
    <location>
        <begin position="12"/>
        <end position="30"/>
    </location>
</feature>
<evidence type="ECO:0000313" key="2">
    <source>
        <dbReference type="EMBL" id="PIR86847.1"/>
    </source>
</evidence>
<name>A0A2H0UKB6_9BACT</name>
<dbReference type="AlphaFoldDB" id="A0A2H0UKB6"/>